<protein>
    <recommendedName>
        <fullName evidence="5">B30.2/SPRY domain-containing protein</fullName>
    </recommendedName>
</protein>
<dbReference type="InterPro" id="IPR027417">
    <property type="entry name" value="P-loop_NTPase"/>
</dbReference>
<dbReference type="Gene3D" id="2.60.120.920">
    <property type="match status" value="1"/>
</dbReference>
<feature type="region of interest" description="Disordered" evidence="4">
    <location>
        <begin position="806"/>
        <end position="849"/>
    </location>
</feature>
<dbReference type="InterPro" id="IPR013320">
    <property type="entry name" value="ConA-like_dom_sf"/>
</dbReference>
<accession>A0ABR4C794</accession>
<evidence type="ECO:0000256" key="3">
    <source>
        <dbReference type="PROSITE-ProRule" id="PRU00023"/>
    </source>
</evidence>
<dbReference type="Proteomes" id="UP001595075">
    <property type="component" value="Unassembled WGS sequence"/>
</dbReference>
<feature type="repeat" description="ANK" evidence="3">
    <location>
        <begin position="1229"/>
        <end position="1261"/>
    </location>
</feature>
<dbReference type="InterPro" id="IPR056884">
    <property type="entry name" value="NPHP3-like_N"/>
</dbReference>
<comment type="caution">
    <text evidence="6">The sequence shown here is derived from an EMBL/GenBank/DDBJ whole genome shotgun (WGS) entry which is preliminary data.</text>
</comment>
<dbReference type="Pfam" id="PF12796">
    <property type="entry name" value="Ank_2"/>
    <property type="match status" value="3"/>
</dbReference>
<name>A0ABR4C794_9HELO</name>
<evidence type="ECO:0000259" key="5">
    <source>
        <dbReference type="PROSITE" id="PS50188"/>
    </source>
</evidence>
<keyword evidence="1" id="KW-0677">Repeat</keyword>
<dbReference type="SMART" id="SM00449">
    <property type="entry name" value="SPRY"/>
    <property type="match status" value="1"/>
</dbReference>
<dbReference type="SMART" id="SM00248">
    <property type="entry name" value="ANK"/>
    <property type="match status" value="10"/>
</dbReference>
<feature type="repeat" description="ANK" evidence="3">
    <location>
        <begin position="1051"/>
        <end position="1085"/>
    </location>
</feature>
<evidence type="ECO:0000256" key="4">
    <source>
        <dbReference type="SAM" id="MobiDB-lite"/>
    </source>
</evidence>
<sequence>MTQSKISLWDEGLGHFLADLRSRGIPEPIVQSFLADKSTPEETKKSAQALQNDSGKKYGAVEVAGKTIPGKWIAAIMDNIGRFVQITDYAMKGAPETVGLAWWAIKQVLGAVQNNYKLYGFFGGALSDITEMLVIIRSYDKLYDERSNSSWKASDMVAELFNQIRHVYAAILDFSFSVKQHLSAGKLAKIGHAFKDALGTSSGEFEGKMGAIKALKIKILESAQAAFQQKTFVKFDEVQETINLVVEGQEAAVKTQQAIRQAMEDLARQTKPKSRDDVAKEQFEKNKKKLNPLPDAGATYDSYRKIKAHGTCEWIFKDPKYQSWRTATNSGILCVSGEHGVGRSVLMAAIANHLENELSEEPDWTLQYVSCESLQNSTGLDARNDSSLSSARVHNTIVYNLYEKACTDKETDSALLEKCNEVFYNYKRKKASAAVTQHQAAEELPEFDEALESLAQALNKKLIIVIDAVEMITDEEEESFAKSLHELLNIAGLHVRIIVSAFSGCKFYSTLEKNNIPDLSLGEHNREDIDHTTKSKLQNMPGWSEAEKEEARKAIVDKAGSDFKYVVKVALPFLKEPWQRPLSNRLKELPGGLEETYSQAIGQMAPNYRALLRTSVTWALLANGPVTVTEVMDAHLGTYLTDDSRVEGPVATEESFLCREQIRTAGGPFLDCQRTDTHSLVKLKDPAAVRRYFIRTNEEQTADENESLHVCDNCRNKLGSSQEIEINEKHGHLSLAISLVKTLNSAGFQKRYLGNLEEIKVDKKASESESNDDKSLTEVGDAPEPNGVIASSEGPELLTEAKLEEHNAADKETVAGEEKAESDTSDDTDDRFDPDEEEEDEAPVGLDNSADTRYEMRQWFFHVRKAESLWPSKSERDASKEWTILLEELDKFSRNEKVFNAWRGSFLPSLAQTYTPLHVAANFGLLSMTSQLLQSGADIMSITEAGITPLHCAAHGKWPGTLKLLLENGAQPNFEAGGIPAFQYWMYFQPSTEDIKLLFDHGASCTKTQINGINALHCYSYAGTNLDVLELLLDHKEEDGTQIDINAVDSRGETALHELMRRKDIPLKLLERLVERGADVNIDDHESQRPLFEAAWEGELEAIKILIGKVNDIDDEDNRGRTALHDAAFAGQLGVVKFLVEHGASIAKVDGHNSTPLFFATLGKSEETALYILDKMIQQGKSIEDINMATNGQRTPLRRAAWRGFIDTVKILLERIESVDDINRVDLLHGRSALHCAAFHGHFEIVGLLLKKGADTTLKDGPLSPETKVHEGVTALVLCHQEWAIQGTQNFEDTISLLIEADPAAAARDSLLIATAAINGSKRILEQLHRAKADLDHLIAYRIDRYGWTPLLLARQFKNVEAEEFLGIQTKPTCWEMDKIEMKVFADGCGLEHAGDYRISLTANRPISSGLTKFYYEVSILELEGSLSNPEVAIGFCTISDKSLLEFPGWPKRGAASSKSWAYHGDNGGFYSFLSHDSMNIGEPYGAGDTIGCGVDFNTGKIWYTRNGKMIEYGFDKVMGRLFPVVGVSDKVKLEANFGIDLASKPFLWTEKIEVK</sequence>
<feature type="repeat" description="ANK" evidence="3">
    <location>
        <begin position="1119"/>
        <end position="1151"/>
    </location>
</feature>
<feature type="compositionally biased region" description="Basic and acidic residues" evidence="4">
    <location>
        <begin position="762"/>
        <end position="776"/>
    </location>
</feature>
<feature type="compositionally biased region" description="Basic and acidic residues" evidence="4">
    <location>
        <begin position="266"/>
        <end position="285"/>
    </location>
</feature>
<dbReference type="PROSITE" id="PS50188">
    <property type="entry name" value="B302_SPRY"/>
    <property type="match status" value="1"/>
</dbReference>
<dbReference type="SUPFAM" id="SSF48403">
    <property type="entry name" value="Ankyrin repeat"/>
    <property type="match status" value="1"/>
</dbReference>
<keyword evidence="2 3" id="KW-0040">ANK repeat</keyword>
<dbReference type="Pfam" id="PF00622">
    <property type="entry name" value="SPRY"/>
    <property type="match status" value="1"/>
</dbReference>
<dbReference type="PANTHER" id="PTHR24198:SF193">
    <property type="match status" value="1"/>
</dbReference>
<dbReference type="PROSITE" id="PS50088">
    <property type="entry name" value="ANK_REPEAT"/>
    <property type="match status" value="5"/>
</dbReference>
<feature type="compositionally biased region" description="Basic and acidic residues" evidence="4">
    <location>
        <begin position="806"/>
        <end position="822"/>
    </location>
</feature>
<organism evidence="6 7">
    <name type="scientific">Oculimacula yallundae</name>
    <dbReference type="NCBI Taxonomy" id="86028"/>
    <lineage>
        <taxon>Eukaryota</taxon>
        <taxon>Fungi</taxon>
        <taxon>Dikarya</taxon>
        <taxon>Ascomycota</taxon>
        <taxon>Pezizomycotina</taxon>
        <taxon>Leotiomycetes</taxon>
        <taxon>Helotiales</taxon>
        <taxon>Ploettnerulaceae</taxon>
        <taxon>Oculimacula</taxon>
    </lineage>
</organism>
<feature type="repeat" description="ANK" evidence="3">
    <location>
        <begin position="945"/>
        <end position="977"/>
    </location>
</feature>
<feature type="domain" description="B30.2/SPRY" evidence="5">
    <location>
        <begin position="1347"/>
        <end position="1543"/>
    </location>
</feature>
<feature type="region of interest" description="Disordered" evidence="4">
    <location>
        <begin position="266"/>
        <end position="290"/>
    </location>
</feature>
<feature type="region of interest" description="Disordered" evidence="4">
    <location>
        <begin position="762"/>
        <end position="793"/>
    </location>
</feature>
<evidence type="ECO:0000256" key="1">
    <source>
        <dbReference type="ARBA" id="ARBA00022737"/>
    </source>
</evidence>
<dbReference type="SUPFAM" id="SSF52540">
    <property type="entry name" value="P-loop containing nucleoside triphosphate hydrolases"/>
    <property type="match status" value="1"/>
</dbReference>
<reference evidence="6 7" key="1">
    <citation type="journal article" date="2024" name="Commun. Biol.">
        <title>Comparative genomic analysis of thermophilic fungi reveals convergent evolutionary adaptations and gene losses.</title>
        <authorList>
            <person name="Steindorff A.S."/>
            <person name="Aguilar-Pontes M.V."/>
            <person name="Robinson A.J."/>
            <person name="Andreopoulos B."/>
            <person name="LaButti K."/>
            <person name="Kuo A."/>
            <person name="Mondo S."/>
            <person name="Riley R."/>
            <person name="Otillar R."/>
            <person name="Haridas S."/>
            <person name="Lipzen A."/>
            <person name="Grimwood J."/>
            <person name="Schmutz J."/>
            <person name="Clum A."/>
            <person name="Reid I.D."/>
            <person name="Moisan M.C."/>
            <person name="Butler G."/>
            <person name="Nguyen T.T.M."/>
            <person name="Dewar K."/>
            <person name="Conant G."/>
            <person name="Drula E."/>
            <person name="Henrissat B."/>
            <person name="Hansel C."/>
            <person name="Singer S."/>
            <person name="Hutchinson M.I."/>
            <person name="de Vries R.P."/>
            <person name="Natvig D.O."/>
            <person name="Powell A.J."/>
            <person name="Tsang A."/>
            <person name="Grigoriev I.V."/>
        </authorList>
    </citation>
    <scope>NUCLEOTIDE SEQUENCE [LARGE SCALE GENOMIC DNA]</scope>
    <source>
        <strain evidence="6 7">CBS 494.80</strain>
    </source>
</reference>
<gene>
    <name evidence="6" type="ORF">VTL71DRAFT_4290</name>
</gene>
<dbReference type="InterPro" id="IPR001870">
    <property type="entry name" value="B30.2/SPRY"/>
</dbReference>
<dbReference type="SUPFAM" id="SSF49899">
    <property type="entry name" value="Concanavalin A-like lectins/glucanases"/>
    <property type="match status" value="1"/>
</dbReference>
<proteinExistence type="predicted"/>
<dbReference type="PANTHER" id="PTHR24198">
    <property type="entry name" value="ANKYRIN REPEAT AND PROTEIN KINASE DOMAIN-CONTAINING PROTEIN"/>
    <property type="match status" value="1"/>
</dbReference>
<evidence type="ECO:0000313" key="6">
    <source>
        <dbReference type="EMBL" id="KAL2065149.1"/>
    </source>
</evidence>
<dbReference type="Pfam" id="PF24883">
    <property type="entry name" value="NPHP3_N"/>
    <property type="match status" value="1"/>
</dbReference>
<dbReference type="InterPro" id="IPR044736">
    <property type="entry name" value="Gid1/RanBPM/SPLA_SPRY"/>
</dbReference>
<dbReference type="Pfam" id="PF24809">
    <property type="entry name" value="DUF7708"/>
    <property type="match status" value="1"/>
</dbReference>
<dbReference type="CDD" id="cd12885">
    <property type="entry name" value="SPRY_RanBP_like"/>
    <property type="match status" value="1"/>
</dbReference>
<dbReference type="InterPro" id="IPR002110">
    <property type="entry name" value="Ankyrin_rpt"/>
</dbReference>
<dbReference type="Gene3D" id="3.40.50.300">
    <property type="entry name" value="P-loop containing nucleotide triphosphate hydrolases"/>
    <property type="match status" value="1"/>
</dbReference>
<feature type="compositionally biased region" description="Acidic residues" evidence="4">
    <location>
        <begin position="823"/>
        <end position="842"/>
    </location>
</feature>
<keyword evidence="7" id="KW-1185">Reference proteome</keyword>
<evidence type="ECO:0000256" key="2">
    <source>
        <dbReference type="ARBA" id="ARBA00023043"/>
    </source>
</evidence>
<dbReference type="EMBL" id="JAZHXI010000013">
    <property type="protein sequence ID" value="KAL2065149.1"/>
    <property type="molecule type" value="Genomic_DNA"/>
</dbReference>
<dbReference type="InterPro" id="IPR043136">
    <property type="entry name" value="B30.2/SPRY_sf"/>
</dbReference>
<feature type="repeat" description="ANK" evidence="3">
    <location>
        <begin position="912"/>
        <end position="944"/>
    </location>
</feature>
<dbReference type="Gene3D" id="1.25.40.20">
    <property type="entry name" value="Ankyrin repeat-containing domain"/>
    <property type="match status" value="3"/>
</dbReference>
<dbReference type="InterPro" id="IPR036770">
    <property type="entry name" value="Ankyrin_rpt-contain_sf"/>
</dbReference>
<dbReference type="InterPro" id="IPR003877">
    <property type="entry name" value="SPRY_dom"/>
</dbReference>
<evidence type="ECO:0000313" key="7">
    <source>
        <dbReference type="Proteomes" id="UP001595075"/>
    </source>
</evidence>
<dbReference type="InterPro" id="IPR056125">
    <property type="entry name" value="DUF7708"/>
</dbReference>
<dbReference type="PROSITE" id="PS50297">
    <property type="entry name" value="ANK_REP_REGION"/>
    <property type="match status" value="5"/>
</dbReference>